<keyword evidence="12 14" id="KW-0119">Carbohydrate metabolism</keyword>
<proteinExistence type="inferred from homology"/>
<dbReference type="InterPro" id="IPR004446">
    <property type="entry name" value="Heptose_bisP_phosphatase"/>
</dbReference>
<dbReference type="InterPro" id="IPR006543">
    <property type="entry name" value="Histidinol-phos"/>
</dbReference>
<keyword evidence="9 14" id="KW-0378">Hydrolase</keyword>
<evidence type="ECO:0000256" key="7">
    <source>
        <dbReference type="ARBA" id="ARBA00022490"/>
    </source>
</evidence>
<evidence type="ECO:0000256" key="1">
    <source>
        <dbReference type="ARBA" id="ARBA00001226"/>
    </source>
</evidence>
<feature type="site" description="Stabilizes the phosphoryl group" evidence="16">
    <location>
        <position position="50"/>
    </location>
</feature>
<evidence type="ECO:0000313" key="18">
    <source>
        <dbReference type="EMBL" id="VVC74828.1"/>
    </source>
</evidence>
<evidence type="ECO:0000256" key="11">
    <source>
        <dbReference type="ARBA" id="ARBA00022842"/>
    </source>
</evidence>
<feature type="active site" description="Proton donor" evidence="15">
    <location>
        <position position="9"/>
    </location>
</feature>
<evidence type="ECO:0000256" key="16">
    <source>
        <dbReference type="PIRSR" id="PIRSR004682-3"/>
    </source>
</evidence>
<keyword evidence="10 17" id="KW-0862">Zinc</keyword>
<feature type="binding site" evidence="17">
    <location>
        <position position="9"/>
    </location>
    <ligand>
        <name>Mg(2+)</name>
        <dbReference type="ChEBI" id="CHEBI:18420"/>
    </ligand>
</feature>
<gene>
    <name evidence="18" type="ORF">AQUSIP_01000</name>
</gene>
<dbReference type="PIRSF" id="PIRSF004682">
    <property type="entry name" value="GmhB"/>
    <property type="match status" value="1"/>
</dbReference>
<feature type="binding site" evidence="17">
    <location>
        <position position="97"/>
    </location>
    <ligand>
        <name>Zn(2+)</name>
        <dbReference type="ChEBI" id="CHEBI:29105"/>
    </ligand>
</feature>
<dbReference type="Pfam" id="PF13242">
    <property type="entry name" value="Hydrolase_like"/>
    <property type="match status" value="1"/>
</dbReference>
<dbReference type="EC" id="3.1.3.-" evidence="14"/>
<organism evidence="18 19">
    <name type="scientific">Aquicella siphonis</name>
    <dbReference type="NCBI Taxonomy" id="254247"/>
    <lineage>
        <taxon>Bacteria</taxon>
        <taxon>Pseudomonadati</taxon>
        <taxon>Pseudomonadota</taxon>
        <taxon>Gammaproteobacteria</taxon>
        <taxon>Legionellales</taxon>
        <taxon>Coxiellaceae</taxon>
        <taxon>Aquicella</taxon>
    </lineage>
</organism>
<dbReference type="NCBIfam" id="TIGR01656">
    <property type="entry name" value="Histidinol-ppas"/>
    <property type="match status" value="1"/>
</dbReference>
<name>A0A5E4PED2_9COXI</name>
<reference evidence="18 19" key="1">
    <citation type="submission" date="2019-08" db="EMBL/GenBank/DDBJ databases">
        <authorList>
            <person name="Guy L."/>
        </authorList>
    </citation>
    <scope>NUCLEOTIDE SEQUENCE [LARGE SCALE GENOMIC DNA]</scope>
    <source>
        <strain evidence="18 19">SGT-108</strain>
    </source>
</reference>
<comment type="cofactor">
    <cofactor evidence="3 17">
        <name>Zn(2+)</name>
        <dbReference type="ChEBI" id="CHEBI:29105"/>
    </cofactor>
</comment>
<comment type="subunit">
    <text evidence="6">Monomer.</text>
</comment>
<dbReference type="Gene3D" id="3.40.50.1000">
    <property type="entry name" value="HAD superfamily/HAD-like"/>
    <property type="match status" value="1"/>
</dbReference>
<evidence type="ECO:0000256" key="9">
    <source>
        <dbReference type="ARBA" id="ARBA00022801"/>
    </source>
</evidence>
<keyword evidence="11 17" id="KW-0460">Magnesium</keyword>
<dbReference type="GO" id="GO:0046872">
    <property type="term" value="F:metal ion binding"/>
    <property type="evidence" value="ECO:0007669"/>
    <property type="project" value="UniProtKB-KW"/>
</dbReference>
<comment type="similarity">
    <text evidence="13 14">Belongs to the gmhB family.</text>
</comment>
<dbReference type="FunFam" id="3.40.50.1000:FF:000168">
    <property type="entry name" value="D,D-heptose 1,7-bisphosphate phosphatase"/>
    <property type="match status" value="1"/>
</dbReference>
<protein>
    <recommendedName>
        <fullName evidence="14">D,D-heptose 1,7-bisphosphate phosphatase</fullName>
        <ecNumber evidence="14">3.1.3.-</ecNumber>
    </recommendedName>
</protein>
<dbReference type="GO" id="GO:0005737">
    <property type="term" value="C:cytoplasm"/>
    <property type="evidence" value="ECO:0007669"/>
    <property type="project" value="UniProtKB-SubCell"/>
</dbReference>
<dbReference type="SUPFAM" id="SSF56784">
    <property type="entry name" value="HAD-like"/>
    <property type="match status" value="1"/>
</dbReference>
<dbReference type="InterPro" id="IPR023214">
    <property type="entry name" value="HAD_sf"/>
</dbReference>
<dbReference type="AlphaFoldDB" id="A0A5E4PED2"/>
<evidence type="ECO:0000256" key="5">
    <source>
        <dbReference type="ARBA" id="ARBA00004708"/>
    </source>
</evidence>
<comment type="cofactor">
    <cofactor evidence="2 17">
        <name>Mg(2+)</name>
        <dbReference type="ChEBI" id="CHEBI:18420"/>
    </cofactor>
</comment>
<feature type="binding site" evidence="17">
    <location>
        <position position="99"/>
    </location>
    <ligand>
        <name>Zn(2+)</name>
        <dbReference type="ChEBI" id="CHEBI:29105"/>
    </ligand>
</feature>
<feature type="active site" description="Nucleophile" evidence="15">
    <location>
        <position position="7"/>
    </location>
</feature>
<evidence type="ECO:0000256" key="12">
    <source>
        <dbReference type="ARBA" id="ARBA00023277"/>
    </source>
</evidence>
<feature type="binding site" evidence="17">
    <location>
        <position position="91"/>
    </location>
    <ligand>
        <name>Zn(2+)</name>
        <dbReference type="ChEBI" id="CHEBI:29105"/>
    </ligand>
</feature>
<feature type="binding site" evidence="17">
    <location>
        <position position="7"/>
    </location>
    <ligand>
        <name>Mg(2+)</name>
        <dbReference type="ChEBI" id="CHEBI:18420"/>
    </ligand>
</feature>
<dbReference type="NCBIfam" id="NF006506">
    <property type="entry name" value="PRK08942.1"/>
    <property type="match status" value="1"/>
</dbReference>
<dbReference type="KEGG" id="asip:AQUSIP_01000"/>
<comment type="pathway">
    <text evidence="5">Nucleotide-sugar biosynthesis; ADP-L-glycero-beta-D-manno-heptose biosynthesis; ADP-L-glycero-beta-D-manno-heptose from D-glycero-beta-D-manno-heptose 7-phosphate: step 2/4.</text>
</comment>
<keyword evidence="7 14" id="KW-0963">Cytoplasm</keyword>
<evidence type="ECO:0000256" key="13">
    <source>
        <dbReference type="ARBA" id="ARBA00061616"/>
    </source>
</evidence>
<dbReference type="OrthoDB" id="9781367at2"/>
<dbReference type="NCBIfam" id="TIGR01662">
    <property type="entry name" value="HAD-SF-IIIA"/>
    <property type="match status" value="1"/>
</dbReference>
<dbReference type="InterPro" id="IPR036412">
    <property type="entry name" value="HAD-like_sf"/>
</dbReference>
<evidence type="ECO:0000256" key="4">
    <source>
        <dbReference type="ARBA" id="ARBA00004496"/>
    </source>
</evidence>
<evidence type="ECO:0000256" key="14">
    <source>
        <dbReference type="PIRNR" id="PIRNR004682"/>
    </source>
</evidence>
<dbReference type="GO" id="GO:0034200">
    <property type="term" value="F:D-glycero-beta-D-manno-heptose 1,7-bisphosphate 7-phosphatase activity"/>
    <property type="evidence" value="ECO:0007669"/>
    <property type="project" value="UniProtKB-EC"/>
</dbReference>
<feature type="binding site" evidence="17">
    <location>
        <position position="126"/>
    </location>
    <ligand>
        <name>Mg(2+)</name>
        <dbReference type="ChEBI" id="CHEBI:18420"/>
    </ligand>
</feature>
<dbReference type="CDD" id="cd07503">
    <property type="entry name" value="HAD_HisB-N"/>
    <property type="match status" value="1"/>
</dbReference>
<keyword evidence="19" id="KW-1185">Reference proteome</keyword>
<keyword evidence="8 17" id="KW-0479">Metal-binding</keyword>
<dbReference type="PANTHER" id="PTHR42891:SF1">
    <property type="entry name" value="D-GLYCERO-BETA-D-MANNO-HEPTOSE-1,7-BISPHOSPHATE 7-PHOSPHATASE"/>
    <property type="match status" value="1"/>
</dbReference>
<evidence type="ECO:0000256" key="10">
    <source>
        <dbReference type="ARBA" id="ARBA00022833"/>
    </source>
</evidence>
<dbReference type="PANTHER" id="PTHR42891">
    <property type="entry name" value="D-GLYCERO-BETA-D-MANNO-HEPTOSE-1,7-BISPHOSPHATE 7-PHOSPHATASE"/>
    <property type="match status" value="1"/>
</dbReference>
<feature type="site" description="Contributes to substrate recognition" evidence="16">
    <location>
        <position position="100"/>
    </location>
</feature>
<dbReference type="GO" id="GO:0005975">
    <property type="term" value="P:carbohydrate metabolic process"/>
    <property type="evidence" value="ECO:0007669"/>
    <property type="project" value="InterPro"/>
</dbReference>
<evidence type="ECO:0000256" key="6">
    <source>
        <dbReference type="ARBA" id="ARBA00011245"/>
    </source>
</evidence>
<dbReference type="Proteomes" id="UP000324194">
    <property type="component" value="Chromosome 1"/>
</dbReference>
<dbReference type="RefSeq" id="WP_148337584.1">
    <property type="nucleotide sequence ID" value="NZ_LR699119.1"/>
</dbReference>
<evidence type="ECO:0000256" key="8">
    <source>
        <dbReference type="ARBA" id="ARBA00022723"/>
    </source>
</evidence>
<evidence type="ECO:0000256" key="15">
    <source>
        <dbReference type="PIRSR" id="PIRSR004682-1"/>
    </source>
</evidence>
<evidence type="ECO:0000256" key="2">
    <source>
        <dbReference type="ARBA" id="ARBA00001946"/>
    </source>
</evidence>
<evidence type="ECO:0000313" key="19">
    <source>
        <dbReference type="Proteomes" id="UP000324194"/>
    </source>
</evidence>
<feature type="site" description="Stabilizes the phosphoryl group" evidence="16">
    <location>
        <position position="101"/>
    </location>
</feature>
<feature type="binding site" evidence="17">
    <location>
        <position position="89"/>
    </location>
    <ligand>
        <name>Zn(2+)</name>
        <dbReference type="ChEBI" id="CHEBI:29105"/>
    </ligand>
</feature>
<dbReference type="InterPro" id="IPR006549">
    <property type="entry name" value="HAD-SF_hydro_IIIA"/>
</dbReference>
<sequence length="185" mass="20966">MSYIILDRDGVINFDSDEYIKSPEEWLPIPGSLEAIAQLNRHGYRVLIVTNQSGIARGYYDLDMLDLIHEKLMRELASVGGYIEEIFFCPHHPDEACLCRKPQPGLLYRLSEKYHVDLSQTFFIGDSYVDVKAARTAGAIPLLVRTGKGERTLEQYPELAAIPHFSDLARAVEYVLSRPGNRHEG</sequence>
<accession>A0A5E4PED2</accession>
<comment type="subcellular location">
    <subcellularLocation>
        <location evidence="4 14">Cytoplasm</location>
    </subcellularLocation>
</comment>
<comment type="catalytic activity">
    <reaction evidence="1">
        <text>D-glycero-beta-D-manno-heptose 1,7-bisphosphate + H2O = D-glycero-beta-D-manno-heptose 1-phosphate + phosphate</text>
        <dbReference type="Rhea" id="RHEA:28518"/>
        <dbReference type="ChEBI" id="CHEBI:15377"/>
        <dbReference type="ChEBI" id="CHEBI:43474"/>
        <dbReference type="ChEBI" id="CHEBI:60208"/>
        <dbReference type="ChEBI" id="CHEBI:61593"/>
        <dbReference type="EC" id="3.1.3.82"/>
    </reaction>
</comment>
<evidence type="ECO:0000256" key="3">
    <source>
        <dbReference type="ARBA" id="ARBA00001947"/>
    </source>
</evidence>
<evidence type="ECO:0000256" key="17">
    <source>
        <dbReference type="PIRSR" id="PIRSR004682-4"/>
    </source>
</evidence>
<dbReference type="EMBL" id="LR699119">
    <property type="protein sequence ID" value="VVC74828.1"/>
    <property type="molecule type" value="Genomic_DNA"/>
</dbReference>